<dbReference type="InterPro" id="IPR003033">
    <property type="entry name" value="SCP2_sterol-bd_dom"/>
</dbReference>
<reference evidence="2 3" key="1">
    <citation type="submission" date="2023-08" db="EMBL/GenBank/DDBJ databases">
        <title>Genome sequence of Thermaerobacter compostii strain Ins1, a spore-forming filamentous bacterium isolated from a deep geothermal reservoir.</title>
        <authorList>
            <person name="Bregnard D."/>
            <person name="Gonzalez D."/>
            <person name="Junier P."/>
        </authorList>
    </citation>
    <scope>NUCLEOTIDE SEQUENCE [LARGE SCALE GENOMIC DNA]</scope>
    <source>
        <strain evidence="2 3">Ins1</strain>
    </source>
</reference>
<organism evidence="2 3">
    <name type="scientific">Thermaerobacter composti</name>
    <dbReference type="NCBI Taxonomy" id="554949"/>
    <lineage>
        <taxon>Bacteria</taxon>
        <taxon>Bacillati</taxon>
        <taxon>Bacillota</taxon>
        <taxon>Clostridia</taxon>
        <taxon>Eubacteriales</taxon>
        <taxon>Clostridiales Family XVII. Incertae Sedis</taxon>
        <taxon>Thermaerobacter</taxon>
    </lineage>
</organism>
<gene>
    <name evidence="2" type="ORF">Q5761_07805</name>
</gene>
<keyword evidence="3" id="KW-1185">Reference proteome</keyword>
<dbReference type="Pfam" id="PF02036">
    <property type="entry name" value="SCP2"/>
    <property type="match status" value="1"/>
</dbReference>
<evidence type="ECO:0000313" key="3">
    <source>
        <dbReference type="Proteomes" id="UP001304683"/>
    </source>
</evidence>
<proteinExistence type="predicted"/>
<dbReference type="Gene3D" id="3.30.1050.10">
    <property type="entry name" value="SCP2 sterol-binding domain"/>
    <property type="match status" value="1"/>
</dbReference>
<accession>A0ABZ0QL99</accession>
<dbReference type="EMBL" id="CP132508">
    <property type="protein sequence ID" value="WPD18280.1"/>
    <property type="molecule type" value="Genomic_DNA"/>
</dbReference>
<evidence type="ECO:0000259" key="1">
    <source>
        <dbReference type="Pfam" id="PF02036"/>
    </source>
</evidence>
<dbReference type="Proteomes" id="UP001304683">
    <property type="component" value="Chromosome"/>
</dbReference>
<sequence>MAFQAFTEEWAKAYKERINANANYREASRTWEWPLAFVLEADPSLGIEEERAIILDLYKGECRDARVGTKADLENVPYIISADAYTWKQVMDGELDPLAAMMRGKLKILKGDMGVLSGYVIAAKELVNSAQQVETEFPEGVA</sequence>
<feature type="domain" description="SCP2" evidence="1">
    <location>
        <begin position="22"/>
        <end position="116"/>
    </location>
</feature>
<dbReference type="InterPro" id="IPR036527">
    <property type="entry name" value="SCP2_sterol-bd_dom_sf"/>
</dbReference>
<name>A0ABZ0QL99_9FIRM</name>
<evidence type="ECO:0000313" key="2">
    <source>
        <dbReference type="EMBL" id="WPD18280.1"/>
    </source>
</evidence>
<protein>
    <submittedName>
        <fullName evidence="2">SCP2 sterol-binding domain-containing protein</fullName>
    </submittedName>
</protein>
<dbReference type="SUPFAM" id="SSF55718">
    <property type="entry name" value="SCP-like"/>
    <property type="match status" value="1"/>
</dbReference>
<dbReference type="RefSeq" id="WP_318750130.1">
    <property type="nucleotide sequence ID" value="NZ_CP132508.1"/>
</dbReference>